<sequence>MSHTEGLSSPERQSDASSLWLSWTLPRKDSEYNDPSDDE</sequence>
<name>X1NEJ5_9ZZZZ</name>
<organism evidence="2">
    <name type="scientific">marine sediment metagenome</name>
    <dbReference type="NCBI Taxonomy" id="412755"/>
    <lineage>
        <taxon>unclassified sequences</taxon>
        <taxon>metagenomes</taxon>
        <taxon>ecological metagenomes</taxon>
    </lineage>
</organism>
<reference evidence="2" key="1">
    <citation type="journal article" date="2014" name="Front. Microbiol.">
        <title>High frequency of phylogenetically diverse reductive dehalogenase-homologous genes in deep subseafloor sedimentary metagenomes.</title>
        <authorList>
            <person name="Kawai M."/>
            <person name="Futagami T."/>
            <person name="Toyoda A."/>
            <person name="Takaki Y."/>
            <person name="Nishi S."/>
            <person name="Hori S."/>
            <person name="Arai W."/>
            <person name="Tsubouchi T."/>
            <person name="Morono Y."/>
            <person name="Uchiyama I."/>
            <person name="Ito T."/>
            <person name="Fujiyama A."/>
            <person name="Inagaki F."/>
            <person name="Takami H."/>
        </authorList>
    </citation>
    <scope>NUCLEOTIDE SEQUENCE</scope>
    <source>
        <strain evidence="2">Expedition CK06-06</strain>
    </source>
</reference>
<feature type="region of interest" description="Disordered" evidence="1">
    <location>
        <begin position="1"/>
        <end position="39"/>
    </location>
</feature>
<gene>
    <name evidence="2" type="ORF">S06H3_50280</name>
</gene>
<accession>X1NEJ5</accession>
<evidence type="ECO:0000313" key="2">
    <source>
        <dbReference type="EMBL" id="GAI42008.1"/>
    </source>
</evidence>
<evidence type="ECO:0000256" key="1">
    <source>
        <dbReference type="SAM" id="MobiDB-lite"/>
    </source>
</evidence>
<dbReference type="AlphaFoldDB" id="X1NEJ5"/>
<protein>
    <submittedName>
        <fullName evidence="2">Uncharacterized protein</fullName>
    </submittedName>
</protein>
<proteinExistence type="predicted"/>
<dbReference type="EMBL" id="BARV01031823">
    <property type="protein sequence ID" value="GAI42008.1"/>
    <property type="molecule type" value="Genomic_DNA"/>
</dbReference>
<comment type="caution">
    <text evidence="2">The sequence shown here is derived from an EMBL/GenBank/DDBJ whole genome shotgun (WGS) entry which is preliminary data.</text>
</comment>
<feature type="compositionally biased region" description="Polar residues" evidence="1">
    <location>
        <begin position="1"/>
        <end position="21"/>
    </location>
</feature>